<evidence type="ECO:0000313" key="12">
    <source>
        <dbReference type="Proteomes" id="UP001211907"/>
    </source>
</evidence>
<dbReference type="PANTHER" id="PTHR21327">
    <property type="entry name" value="GTP CYCLOHYDROLASE II-RELATED"/>
    <property type="match status" value="1"/>
</dbReference>
<evidence type="ECO:0000256" key="5">
    <source>
        <dbReference type="ARBA" id="ARBA00022741"/>
    </source>
</evidence>
<evidence type="ECO:0000256" key="8">
    <source>
        <dbReference type="ARBA" id="ARBA00049295"/>
    </source>
</evidence>
<evidence type="ECO:0000256" key="6">
    <source>
        <dbReference type="ARBA" id="ARBA00022801"/>
    </source>
</evidence>
<dbReference type="GO" id="GO:0009231">
    <property type="term" value="P:riboflavin biosynthetic process"/>
    <property type="evidence" value="ECO:0007669"/>
    <property type="project" value="UniProtKB-KW"/>
</dbReference>
<dbReference type="Proteomes" id="UP001211907">
    <property type="component" value="Unassembled WGS sequence"/>
</dbReference>
<dbReference type="AlphaFoldDB" id="A0AAD5SQF6"/>
<evidence type="ECO:0000256" key="3">
    <source>
        <dbReference type="ARBA" id="ARBA00012762"/>
    </source>
</evidence>
<keyword evidence="5" id="KW-0547">Nucleotide-binding</keyword>
<dbReference type="GO" id="GO:0003935">
    <property type="term" value="F:GTP cyclohydrolase II activity"/>
    <property type="evidence" value="ECO:0007669"/>
    <property type="project" value="UniProtKB-EC"/>
</dbReference>
<keyword evidence="7" id="KW-0342">GTP-binding</keyword>
<feature type="region of interest" description="Disordered" evidence="9">
    <location>
        <begin position="35"/>
        <end position="75"/>
    </location>
</feature>
<dbReference type="PANTHER" id="PTHR21327:SF29">
    <property type="entry name" value="GTP CYCLOHYDROLASE-2"/>
    <property type="match status" value="1"/>
</dbReference>
<evidence type="ECO:0000313" key="11">
    <source>
        <dbReference type="EMBL" id="KAJ3089442.1"/>
    </source>
</evidence>
<dbReference type="GO" id="GO:0005525">
    <property type="term" value="F:GTP binding"/>
    <property type="evidence" value="ECO:0007669"/>
    <property type="project" value="UniProtKB-KW"/>
</dbReference>
<gene>
    <name evidence="11" type="primary">RIB1_3</name>
    <name evidence="11" type="ORF">HK100_007750</name>
</gene>
<organism evidence="11 12">
    <name type="scientific">Physocladia obscura</name>
    <dbReference type="NCBI Taxonomy" id="109957"/>
    <lineage>
        <taxon>Eukaryota</taxon>
        <taxon>Fungi</taxon>
        <taxon>Fungi incertae sedis</taxon>
        <taxon>Chytridiomycota</taxon>
        <taxon>Chytridiomycota incertae sedis</taxon>
        <taxon>Chytridiomycetes</taxon>
        <taxon>Chytridiales</taxon>
        <taxon>Chytriomycetaceae</taxon>
        <taxon>Physocladia</taxon>
    </lineage>
</organism>
<evidence type="ECO:0000256" key="1">
    <source>
        <dbReference type="ARBA" id="ARBA00005104"/>
    </source>
</evidence>
<comment type="similarity">
    <text evidence="2">Belongs to the GTP cyclohydrolase II family.</text>
</comment>
<evidence type="ECO:0000256" key="7">
    <source>
        <dbReference type="ARBA" id="ARBA00023134"/>
    </source>
</evidence>
<feature type="domain" description="GTP cyclohydrolase II" evidence="10">
    <location>
        <begin position="173"/>
        <end position="298"/>
    </location>
</feature>
<comment type="caution">
    <text evidence="11">The sequence shown here is derived from an EMBL/GenBank/DDBJ whole genome shotgun (WGS) entry which is preliminary data.</text>
</comment>
<dbReference type="InterPro" id="IPR036144">
    <property type="entry name" value="RibA-like_sf"/>
</dbReference>
<evidence type="ECO:0000256" key="4">
    <source>
        <dbReference type="ARBA" id="ARBA00022619"/>
    </source>
</evidence>
<comment type="pathway">
    <text evidence="1">Cofactor biosynthesis; riboflavin biosynthesis.</text>
</comment>
<sequence>MTPPTAQAQDIDNTTATAQLLSQLGYLREEVTAESVSASVPSLHSAGFDSDTDGDGSLAGEQETENKEVDGQDEREAVQVQCVVRTRIPSEFGNATHSLLMYTNSEDDKEHLALVFGYAISGPGAIYSRTLEAVRENETSRDRAIRGATPLSTSTVPITAPELNFPTSNKDTAPLARIHSCCFTGETLGSLRCDCREQLVEAMKCMSVEGRGVVLYLIQEGRGIGLKEKLRAYNLIDQGYDTREANIQLGHPADARSYRIAAAILRDLNIPSVRLLTNNPHKINSMISDGVVVSERIPMIPASWTTGILPGLEDEGANAIGSKLQDRDGYLVAKVKKMGHILDIPSEILAGTSVARF</sequence>
<evidence type="ECO:0000256" key="9">
    <source>
        <dbReference type="SAM" id="MobiDB-lite"/>
    </source>
</evidence>
<dbReference type="InterPro" id="IPR032677">
    <property type="entry name" value="GTP_cyclohydro_II"/>
</dbReference>
<dbReference type="SUPFAM" id="SSF142695">
    <property type="entry name" value="RibA-like"/>
    <property type="match status" value="1"/>
</dbReference>
<name>A0AAD5SQF6_9FUNG</name>
<dbReference type="EC" id="3.5.4.25" evidence="3"/>
<keyword evidence="4" id="KW-0686">Riboflavin biosynthesis</keyword>
<dbReference type="Pfam" id="PF00925">
    <property type="entry name" value="GTP_cyclohydro2"/>
    <property type="match status" value="1"/>
</dbReference>
<evidence type="ECO:0000256" key="2">
    <source>
        <dbReference type="ARBA" id="ARBA00008131"/>
    </source>
</evidence>
<keyword evidence="12" id="KW-1185">Reference proteome</keyword>
<comment type="catalytic activity">
    <reaction evidence="8">
        <text>GTP + 4 H2O = 2,5-diamino-6-hydroxy-4-(5-phosphoribosylamino)-pyrimidine + formate + 2 phosphate + 3 H(+)</text>
        <dbReference type="Rhea" id="RHEA:23704"/>
        <dbReference type="ChEBI" id="CHEBI:15377"/>
        <dbReference type="ChEBI" id="CHEBI:15378"/>
        <dbReference type="ChEBI" id="CHEBI:15740"/>
        <dbReference type="ChEBI" id="CHEBI:37565"/>
        <dbReference type="ChEBI" id="CHEBI:43474"/>
        <dbReference type="ChEBI" id="CHEBI:58614"/>
        <dbReference type="EC" id="3.5.4.25"/>
    </reaction>
</comment>
<feature type="compositionally biased region" description="Basic and acidic residues" evidence="9">
    <location>
        <begin position="64"/>
        <end position="75"/>
    </location>
</feature>
<dbReference type="NCBIfam" id="NF001591">
    <property type="entry name" value="PRK00393.1"/>
    <property type="match status" value="1"/>
</dbReference>
<reference evidence="11" key="1">
    <citation type="submission" date="2020-05" db="EMBL/GenBank/DDBJ databases">
        <title>Phylogenomic resolution of chytrid fungi.</title>
        <authorList>
            <person name="Stajich J.E."/>
            <person name="Amses K."/>
            <person name="Simmons R."/>
            <person name="Seto K."/>
            <person name="Myers J."/>
            <person name="Bonds A."/>
            <person name="Quandt C.A."/>
            <person name="Barry K."/>
            <person name="Liu P."/>
            <person name="Grigoriev I."/>
            <person name="Longcore J.E."/>
            <person name="James T.Y."/>
        </authorList>
    </citation>
    <scope>NUCLEOTIDE SEQUENCE</scope>
    <source>
        <strain evidence="11">JEL0513</strain>
    </source>
</reference>
<dbReference type="CDD" id="cd00641">
    <property type="entry name" value="GTP_cyclohydro2"/>
    <property type="match status" value="1"/>
</dbReference>
<dbReference type="EMBL" id="JADGJH010003680">
    <property type="protein sequence ID" value="KAJ3089442.1"/>
    <property type="molecule type" value="Genomic_DNA"/>
</dbReference>
<proteinExistence type="inferred from homology"/>
<keyword evidence="6" id="KW-0378">Hydrolase</keyword>
<evidence type="ECO:0000259" key="10">
    <source>
        <dbReference type="Pfam" id="PF00925"/>
    </source>
</evidence>
<accession>A0AAD5SQF6</accession>
<dbReference type="Gene3D" id="3.40.50.10990">
    <property type="entry name" value="GTP cyclohydrolase II"/>
    <property type="match status" value="1"/>
</dbReference>
<protein>
    <recommendedName>
        <fullName evidence="3">GTP cyclohydrolase II</fullName>
        <ecNumber evidence="3">3.5.4.25</ecNumber>
    </recommendedName>
</protein>
<dbReference type="InterPro" id="IPR000926">
    <property type="entry name" value="RibA"/>
</dbReference>